<dbReference type="EMBL" id="QNTU01000003">
    <property type="protein sequence ID" value="RBI67988.1"/>
    <property type="molecule type" value="Genomic_DNA"/>
</dbReference>
<dbReference type="AlphaFoldDB" id="A0A365TPX2"/>
<organism evidence="1 2">
    <name type="scientific">Vreelandella sulfidaeris</name>
    <dbReference type="NCBI Taxonomy" id="115553"/>
    <lineage>
        <taxon>Bacteria</taxon>
        <taxon>Pseudomonadati</taxon>
        <taxon>Pseudomonadota</taxon>
        <taxon>Gammaproteobacteria</taxon>
        <taxon>Oceanospirillales</taxon>
        <taxon>Halomonadaceae</taxon>
        <taxon>Vreelandella</taxon>
    </lineage>
</organism>
<keyword evidence="2" id="KW-1185">Reference proteome</keyword>
<dbReference type="OrthoDB" id="8441067at2"/>
<dbReference type="RefSeq" id="WP_113268942.1">
    <property type="nucleotide sequence ID" value="NZ_QNTU01000003.1"/>
</dbReference>
<proteinExistence type="predicted"/>
<name>A0A365TPX2_9GAMM</name>
<dbReference type="Proteomes" id="UP000252204">
    <property type="component" value="Unassembled WGS sequence"/>
</dbReference>
<reference evidence="2" key="1">
    <citation type="submission" date="2018-06" db="EMBL/GenBank/DDBJ databases">
        <title>Whole genome sequencing of four bacterial strains from South Shetland trench revealing bio-synthetic gene clusters.</title>
        <authorList>
            <person name="Abdel-Mageed W.M."/>
            <person name="Lehri B."/>
            <person name="Jarmusch S."/>
            <person name="Miranda K."/>
            <person name="Goodfellow M."/>
            <person name="Jaspars M."/>
            <person name="Karlyshev A.V."/>
        </authorList>
    </citation>
    <scope>NUCLEOTIDE SEQUENCE [LARGE SCALE GENOMIC DNA]</scope>
    <source>
        <strain evidence="2">SST4</strain>
    </source>
</reference>
<accession>A0A365TPX2</accession>
<evidence type="ECO:0000313" key="2">
    <source>
        <dbReference type="Proteomes" id="UP000252204"/>
    </source>
</evidence>
<gene>
    <name evidence="1" type="ORF">DQ400_06235</name>
</gene>
<comment type="caution">
    <text evidence="1">The sequence shown here is derived from an EMBL/GenBank/DDBJ whole genome shotgun (WGS) entry which is preliminary data.</text>
</comment>
<evidence type="ECO:0000313" key="1">
    <source>
        <dbReference type="EMBL" id="RBI67988.1"/>
    </source>
</evidence>
<sequence>MKRNIFTVALEEKPKAILGTLWQSGDPKIISLLNLCAAVEADNFSFKDGLFSAREELASYSDSVDTIVAQWDFPISALVPTPSKEHEITSSSVTSALKCEHKRWSRIEQSQVISEAVPRYYGVEPFADLPFERVTLSYPFRINPVKALSPYHDFKNENFDPAINEVIINTNQLGAPQETMFQGELNVSGITSQPKSDIPNTLFDRLAYSSNYPAHDHHKMVEVPRKFLEHIGYDNACFNVKSMWSEADANQDQVEEQFQNCLKALKFDIEHLDE</sequence>
<protein>
    <submittedName>
        <fullName evidence="1">Uncharacterized protein</fullName>
    </submittedName>
</protein>